<dbReference type="CDD" id="cd02440">
    <property type="entry name" value="AdoMet_MTases"/>
    <property type="match status" value="1"/>
</dbReference>
<dbReference type="GO" id="GO:0008757">
    <property type="term" value="F:S-adenosylmethionine-dependent methyltransferase activity"/>
    <property type="evidence" value="ECO:0007669"/>
    <property type="project" value="InterPro"/>
</dbReference>
<keyword evidence="3 5" id="KW-0808">Transferase</keyword>
<keyword evidence="2 5" id="KW-0489">Methyltransferase</keyword>
<evidence type="ECO:0000313" key="6">
    <source>
        <dbReference type="Proteomes" id="UP000018144"/>
    </source>
</evidence>
<keyword evidence="4" id="KW-0949">S-adenosyl-L-methionine</keyword>
<dbReference type="eggNOG" id="ENOG502QS1V">
    <property type="taxonomic scope" value="Eukaryota"/>
</dbReference>
<gene>
    <name evidence="5" type="ORF">PCON_02114</name>
</gene>
<name>U4LUN6_PYROM</name>
<dbReference type="Pfam" id="PF05724">
    <property type="entry name" value="TPMT"/>
    <property type="match status" value="1"/>
</dbReference>
<proteinExistence type="predicted"/>
<protein>
    <submittedName>
        <fullName evidence="5">Similar to Probable thiol methyltransferase 2 acc. no. Q6AWU6</fullName>
    </submittedName>
</protein>
<dbReference type="PANTHER" id="PTHR32183:SF6">
    <property type="entry name" value="CYSTEINE SULFINATE DESULFINASE_CYSTEINE DESULFURASE AND RELATED ENZYMES"/>
    <property type="match status" value="1"/>
</dbReference>
<evidence type="ECO:0000256" key="2">
    <source>
        <dbReference type="ARBA" id="ARBA00022603"/>
    </source>
</evidence>
<accession>U4LUN6</accession>
<keyword evidence="1" id="KW-0597">Phosphoprotein</keyword>
<dbReference type="PROSITE" id="PS51585">
    <property type="entry name" value="SAM_MT_TPMT"/>
    <property type="match status" value="1"/>
</dbReference>
<dbReference type="OrthoDB" id="276151at2759"/>
<sequence length="276" mass="31161">MLPLLPTFLLRLNPSNPSNHPTTHLFLPPYHTMAIPRSDEKLDYDNLFDTAEDILRPSEARELFRKHFLSLCASPALVDLMAQKETLPIFQAHSSATPKRALVPGCDRGYDALLFAQHGYETVGVEISGSAVREAKKWTGQQIAAGQKTLSPMGFILADFFEDEWLKVLGIGKEQFDLVYDYAFLVAMNPTMRKKWAKRMADHITPGSGLLVCLEYPLFRPPESGGPPHGITSSDYDALLRENFEKEMHYMPKRTHKVGEGSDMVSVWRRKEVAKL</sequence>
<dbReference type="OMA" id="GVHWNLL"/>
<dbReference type="PANTHER" id="PTHR32183">
    <property type="match status" value="1"/>
</dbReference>
<evidence type="ECO:0000256" key="1">
    <source>
        <dbReference type="ARBA" id="ARBA00022553"/>
    </source>
</evidence>
<dbReference type="EMBL" id="HF936249">
    <property type="protein sequence ID" value="CCX33872.1"/>
    <property type="molecule type" value="Genomic_DNA"/>
</dbReference>
<dbReference type="STRING" id="1076935.U4LUN6"/>
<dbReference type="AlphaFoldDB" id="U4LUN6"/>
<reference evidence="5 6" key="1">
    <citation type="journal article" date="2013" name="PLoS Genet.">
        <title>The genome and development-dependent transcriptomes of Pyronema confluens: a window into fungal evolution.</title>
        <authorList>
            <person name="Traeger S."/>
            <person name="Altegoer F."/>
            <person name="Freitag M."/>
            <person name="Gabaldon T."/>
            <person name="Kempken F."/>
            <person name="Kumar A."/>
            <person name="Marcet-Houben M."/>
            <person name="Poggeler S."/>
            <person name="Stajich J.E."/>
            <person name="Nowrousian M."/>
        </authorList>
    </citation>
    <scope>NUCLEOTIDE SEQUENCE [LARGE SCALE GENOMIC DNA]</scope>
    <source>
        <strain evidence="6">CBS 100304</strain>
        <tissue evidence="5">Vegetative mycelium</tissue>
    </source>
</reference>
<dbReference type="Gene3D" id="3.40.50.150">
    <property type="entry name" value="Vaccinia Virus protein VP39"/>
    <property type="match status" value="1"/>
</dbReference>
<dbReference type="InterPro" id="IPR008854">
    <property type="entry name" value="TPMT"/>
</dbReference>
<evidence type="ECO:0000256" key="3">
    <source>
        <dbReference type="ARBA" id="ARBA00022679"/>
    </source>
</evidence>
<evidence type="ECO:0000256" key="4">
    <source>
        <dbReference type="ARBA" id="ARBA00022691"/>
    </source>
</evidence>
<evidence type="ECO:0000313" key="5">
    <source>
        <dbReference type="EMBL" id="CCX33872.1"/>
    </source>
</evidence>
<dbReference type="GO" id="GO:0032259">
    <property type="term" value="P:methylation"/>
    <property type="evidence" value="ECO:0007669"/>
    <property type="project" value="UniProtKB-KW"/>
</dbReference>
<keyword evidence="6" id="KW-1185">Reference proteome</keyword>
<dbReference type="InterPro" id="IPR029063">
    <property type="entry name" value="SAM-dependent_MTases_sf"/>
</dbReference>
<organism evidence="5 6">
    <name type="scientific">Pyronema omphalodes (strain CBS 100304)</name>
    <name type="common">Pyronema confluens</name>
    <dbReference type="NCBI Taxonomy" id="1076935"/>
    <lineage>
        <taxon>Eukaryota</taxon>
        <taxon>Fungi</taxon>
        <taxon>Dikarya</taxon>
        <taxon>Ascomycota</taxon>
        <taxon>Pezizomycotina</taxon>
        <taxon>Pezizomycetes</taxon>
        <taxon>Pezizales</taxon>
        <taxon>Pyronemataceae</taxon>
        <taxon>Pyronema</taxon>
    </lineage>
</organism>
<dbReference type="Proteomes" id="UP000018144">
    <property type="component" value="Unassembled WGS sequence"/>
</dbReference>
<dbReference type="SUPFAM" id="SSF53335">
    <property type="entry name" value="S-adenosyl-L-methionine-dependent methyltransferases"/>
    <property type="match status" value="1"/>
</dbReference>